<gene>
    <name evidence="1" type="primary">jg6734</name>
    <name evidence="1" type="ORF">PAEG_LOCUS8710</name>
</gene>
<evidence type="ECO:0000313" key="1">
    <source>
        <dbReference type="EMBL" id="CAH2229227.1"/>
    </source>
</evidence>
<sequence>MSVIIATDMIRTVAPALITINKSRSHMFVGSVALSTKNEAVIRVPMLSAMRRLPADEPLRQPPKPY</sequence>
<dbReference type="EMBL" id="CAKXAJ010024705">
    <property type="protein sequence ID" value="CAH2229227.1"/>
    <property type="molecule type" value="Genomic_DNA"/>
</dbReference>
<evidence type="ECO:0000313" key="2">
    <source>
        <dbReference type="Proteomes" id="UP000838756"/>
    </source>
</evidence>
<protein>
    <submittedName>
        <fullName evidence="1">Jg6734 protein</fullName>
    </submittedName>
</protein>
<proteinExistence type="predicted"/>
<accession>A0A8S4R0L1</accession>
<keyword evidence="2" id="KW-1185">Reference proteome</keyword>
<name>A0A8S4R0L1_9NEOP</name>
<dbReference type="Proteomes" id="UP000838756">
    <property type="component" value="Unassembled WGS sequence"/>
</dbReference>
<organism evidence="1 2">
    <name type="scientific">Pararge aegeria aegeria</name>
    <dbReference type="NCBI Taxonomy" id="348720"/>
    <lineage>
        <taxon>Eukaryota</taxon>
        <taxon>Metazoa</taxon>
        <taxon>Ecdysozoa</taxon>
        <taxon>Arthropoda</taxon>
        <taxon>Hexapoda</taxon>
        <taxon>Insecta</taxon>
        <taxon>Pterygota</taxon>
        <taxon>Neoptera</taxon>
        <taxon>Endopterygota</taxon>
        <taxon>Lepidoptera</taxon>
        <taxon>Glossata</taxon>
        <taxon>Ditrysia</taxon>
        <taxon>Papilionoidea</taxon>
        <taxon>Nymphalidae</taxon>
        <taxon>Satyrinae</taxon>
        <taxon>Satyrini</taxon>
        <taxon>Parargina</taxon>
        <taxon>Pararge</taxon>
    </lineage>
</organism>
<comment type="caution">
    <text evidence="1">The sequence shown here is derived from an EMBL/GenBank/DDBJ whole genome shotgun (WGS) entry which is preliminary data.</text>
</comment>
<dbReference type="AlphaFoldDB" id="A0A8S4R0L1"/>
<reference evidence="1" key="1">
    <citation type="submission" date="2022-03" db="EMBL/GenBank/DDBJ databases">
        <authorList>
            <person name="Lindestad O."/>
        </authorList>
    </citation>
    <scope>NUCLEOTIDE SEQUENCE</scope>
</reference>